<dbReference type="AlphaFoldDB" id="A0A026W584"/>
<name>A0A026W584_OOCBI</name>
<organism evidence="1 2">
    <name type="scientific">Ooceraea biroi</name>
    <name type="common">Clonal raider ant</name>
    <name type="synonym">Cerapachys biroi</name>
    <dbReference type="NCBI Taxonomy" id="2015173"/>
    <lineage>
        <taxon>Eukaryota</taxon>
        <taxon>Metazoa</taxon>
        <taxon>Ecdysozoa</taxon>
        <taxon>Arthropoda</taxon>
        <taxon>Hexapoda</taxon>
        <taxon>Insecta</taxon>
        <taxon>Pterygota</taxon>
        <taxon>Neoptera</taxon>
        <taxon>Endopterygota</taxon>
        <taxon>Hymenoptera</taxon>
        <taxon>Apocrita</taxon>
        <taxon>Aculeata</taxon>
        <taxon>Formicoidea</taxon>
        <taxon>Formicidae</taxon>
        <taxon>Dorylinae</taxon>
        <taxon>Ooceraea</taxon>
    </lineage>
</organism>
<reference evidence="1 2" key="1">
    <citation type="journal article" date="2014" name="Curr. Biol.">
        <title>The genome of the clonal raider ant Cerapachys biroi.</title>
        <authorList>
            <person name="Oxley P.R."/>
            <person name="Ji L."/>
            <person name="Fetter-Pruneda I."/>
            <person name="McKenzie S.K."/>
            <person name="Li C."/>
            <person name="Hu H."/>
            <person name="Zhang G."/>
            <person name="Kronauer D.J."/>
        </authorList>
    </citation>
    <scope>NUCLEOTIDE SEQUENCE [LARGE SCALE GENOMIC DNA]</scope>
</reference>
<protein>
    <submittedName>
        <fullName evidence="1">Uncharacterized protein</fullName>
    </submittedName>
</protein>
<keyword evidence="2" id="KW-1185">Reference proteome</keyword>
<evidence type="ECO:0000313" key="1">
    <source>
        <dbReference type="EMBL" id="EZA51240.1"/>
    </source>
</evidence>
<sequence>MQGIVLTPSYDPGNFDGGTCPSERCLQVPPFAGSRLRHNFWKSIASTAH</sequence>
<accession>A0A026W584</accession>
<proteinExistence type="predicted"/>
<gene>
    <name evidence="1" type="ORF">X777_09917</name>
</gene>
<dbReference type="Proteomes" id="UP000053097">
    <property type="component" value="Unassembled WGS sequence"/>
</dbReference>
<evidence type="ECO:0000313" key="2">
    <source>
        <dbReference type="Proteomes" id="UP000053097"/>
    </source>
</evidence>
<dbReference type="EMBL" id="KK107405">
    <property type="protein sequence ID" value="EZA51240.1"/>
    <property type="molecule type" value="Genomic_DNA"/>
</dbReference>